<dbReference type="Proteomes" id="UP000499080">
    <property type="component" value="Unassembled WGS sequence"/>
</dbReference>
<dbReference type="EMBL" id="BGPR01004234">
    <property type="protein sequence ID" value="GBM97448.1"/>
    <property type="molecule type" value="Genomic_DNA"/>
</dbReference>
<evidence type="ECO:0000313" key="3">
    <source>
        <dbReference type="Proteomes" id="UP000499080"/>
    </source>
</evidence>
<sequence>MTGIERGDETFSIEGGGGAFGGGKPKRSEQQAVIVKEEEAFRLLARDRNNRLRCEERRKLSEWWPKRLKQQASVLCERDEDFGGE</sequence>
<reference evidence="2 3" key="1">
    <citation type="journal article" date="2019" name="Sci. Rep.">
        <title>Orb-weaving spider Araneus ventricosus genome elucidates the spidroin gene catalogue.</title>
        <authorList>
            <person name="Kono N."/>
            <person name="Nakamura H."/>
            <person name="Ohtoshi R."/>
            <person name="Moran D.A.P."/>
            <person name="Shinohara A."/>
            <person name="Yoshida Y."/>
            <person name="Fujiwara M."/>
            <person name="Mori M."/>
            <person name="Tomita M."/>
            <person name="Arakawa K."/>
        </authorList>
    </citation>
    <scope>NUCLEOTIDE SEQUENCE [LARGE SCALE GENOMIC DNA]</scope>
</reference>
<name>A0A4Y2K6F8_ARAVE</name>
<protein>
    <submittedName>
        <fullName evidence="2">Uncharacterized protein</fullName>
    </submittedName>
</protein>
<comment type="caution">
    <text evidence="2">The sequence shown here is derived from an EMBL/GenBank/DDBJ whole genome shotgun (WGS) entry which is preliminary data.</text>
</comment>
<evidence type="ECO:0000256" key="1">
    <source>
        <dbReference type="SAM" id="MobiDB-lite"/>
    </source>
</evidence>
<accession>A0A4Y2K6F8</accession>
<feature type="compositionally biased region" description="Gly residues" evidence="1">
    <location>
        <begin position="14"/>
        <end position="23"/>
    </location>
</feature>
<proteinExistence type="predicted"/>
<keyword evidence="3" id="KW-1185">Reference proteome</keyword>
<gene>
    <name evidence="2" type="ORF">AVEN_181242_1</name>
</gene>
<evidence type="ECO:0000313" key="2">
    <source>
        <dbReference type="EMBL" id="GBM97448.1"/>
    </source>
</evidence>
<organism evidence="2 3">
    <name type="scientific">Araneus ventricosus</name>
    <name type="common">Orbweaver spider</name>
    <name type="synonym">Epeira ventricosa</name>
    <dbReference type="NCBI Taxonomy" id="182803"/>
    <lineage>
        <taxon>Eukaryota</taxon>
        <taxon>Metazoa</taxon>
        <taxon>Ecdysozoa</taxon>
        <taxon>Arthropoda</taxon>
        <taxon>Chelicerata</taxon>
        <taxon>Arachnida</taxon>
        <taxon>Araneae</taxon>
        <taxon>Araneomorphae</taxon>
        <taxon>Entelegynae</taxon>
        <taxon>Araneoidea</taxon>
        <taxon>Araneidae</taxon>
        <taxon>Araneus</taxon>
    </lineage>
</organism>
<feature type="region of interest" description="Disordered" evidence="1">
    <location>
        <begin position="1"/>
        <end position="28"/>
    </location>
</feature>
<dbReference type="AlphaFoldDB" id="A0A4Y2K6F8"/>